<name>A0A834MIP4_RHYFE</name>
<accession>A0A834MIP4</accession>
<gene>
    <name evidence="1" type="ORF">GWI33_004474</name>
</gene>
<proteinExistence type="predicted"/>
<comment type="caution">
    <text evidence="1">The sequence shown here is derived from an EMBL/GenBank/DDBJ whole genome shotgun (WGS) entry which is preliminary data.</text>
</comment>
<evidence type="ECO:0000313" key="2">
    <source>
        <dbReference type="Proteomes" id="UP000625711"/>
    </source>
</evidence>
<organism evidence="1 2">
    <name type="scientific">Rhynchophorus ferrugineus</name>
    <name type="common">Red palm weevil</name>
    <name type="synonym">Curculio ferrugineus</name>
    <dbReference type="NCBI Taxonomy" id="354439"/>
    <lineage>
        <taxon>Eukaryota</taxon>
        <taxon>Metazoa</taxon>
        <taxon>Ecdysozoa</taxon>
        <taxon>Arthropoda</taxon>
        <taxon>Hexapoda</taxon>
        <taxon>Insecta</taxon>
        <taxon>Pterygota</taxon>
        <taxon>Neoptera</taxon>
        <taxon>Endopterygota</taxon>
        <taxon>Coleoptera</taxon>
        <taxon>Polyphaga</taxon>
        <taxon>Cucujiformia</taxon>
        <taxon>Curculionidae</taxon>
        <taxon>Dryophthorinae</taxon>
        <taxon>Rhynchophorus</taxon>
    </lineage>
</organism>
<sequence>MAWDQRYFSFGFFLVPCGLMIRHGRLPVKASPRAPISNRRKTSPVKACKVCRVSCHSVNSSCQFNLIYKYQWLLERCSEK</sequence>
<dbReference type="EMBL" id="JAACXV010000232">
    <property type="protein sequence ID" value="KAF7281610.1"/>
    <property type="molecule type" value="Genomic_DNA"/>
</dbReference>
<dbReference type="AlphaFoldDB" id="A0A834MIP4"/>
<keyword evidence="2" id="KW-1185">Reference proteome</keyword>
<protein>
    <submittedName>
        <fullName evidence="1">Uncharacterized protein</fullName>
    </submittedName>
</protein>
<evidence type="ECO:0000313" key="1">
    <source>
        <dbReference type="EMBL" id="KAF7281610.1"/>
    </source>
</evidence>
<reference evidence="1" key="1">
    <citation type="submission" date="2020-08" db="EMBL/GenBank/DDBJ databases">
        <title>Genome sequencing and assembly of the red palm weevil Rhynchophorus ferrugineus.</title>
        <authorList>
            <person name="Dias G.B."/>
            <person name="Bergman C.M."/>
            <person name="Manee M."/>
        </authorList>
    </citation>
    <scope>NUCLEOTIDE SEQUENCE</scope>
    <source>
        <strain evidence="1">AA-2017</strain>
        <tissue evidence="1">Whole larva</tissue>
    </source>
</reference>
<dbReference type="Proteomes" id="UP000625711">
    <property type="component" value="Unassembled WGS sequence"/>
</dbReference>